<name>A0A0D6PY17_KOMEU</name>
<feature type="binding site" evidence="20">
    <location>
        <position position="489"/>
    </location>
    <ligand>
        <name>Mg(2+)</name>
        <dbReference type="ChEBI" id="CHEBI:18420"/>
    </ligand>
</feature>
<evidence type="ECO:0000256" key="12">
    <source>
        <dbReference type="ARBA" id="ARBA00022683"/>
    </source>
</evidence>
<dbReference type="GO" id="GO:0016301">
    <property type="term" value="F:kinase activity"/>
    <property type="evidence" value="ECO:0007669"/>
    <property type="project" value="UniProtKB-KW"/>
</dbReference>
<organism evidence="25 26">
    <name type="scientific">Komagataeibacter europaeus NBRC 3261</name>
    <dbReference type="NCBI Taxonomy" id="1234669"/>
    <lineage>
        <taxon>Bacteria</taxon>
        <taxon>Pseudomonadati</taxon>
        <taxon>Pseudomonadota</taxon>
        <taxon>Alphaproteobacteria</taxon>
        <taxon>Acetobacterales</taxon>
        <taxon>Acetobacteraceae</taxon>
        <taxon>Komagataeibacter</taxon>
    </lineage>
</organism>
<evidence type="ECO:0000256" key="16">
    <source>
        <dbReference type="ARBA" id="ARBA00033235"/>
    </source>
</evidence>
<keyword evidence="15 17" id="KW-0460">Magnesium</keyword>
<evidence type="ECO:0000256" key="14">
    <source>
        <dbReference type="ARBA" id="ARBA00022777"/>
    </source>
</evidence>
<feature type="active site" description="Tele-phosphohistidine intermediate" evidence="18">
    <location>
        <position position="217"/>
    </location>
</feature>
<dbReference type="EMBL" id="BANI01000035">
    <property type="protein sequence ID" value="GAN95665.1"/>
    <property type="molecule type" value="Genomic_DNA"/>
</dbReference>
<dbReference type="Pfam" id="PF00391">
    <property type="entry name" value="PEP-utilizers"/>
    <property type="match status" value="1"/>
</dbReference>
<dbReference type="SUPFAM" id="SSF52009">
    <property type="entry name" value="Phosphohistidine domain"/>
    <property type="match status" value="1"/>
</dbReference>
<keyword evidence="9 17" id="KW-0963">Cytoplasm</keyword>
<dbReference type="AlphaFoldDB" id="A0A0D6PY17"/>
<feature type="binding site" evidence="19">
    <location>
        <position position="499"/>
    </location>
    <ligand>
        <name>phosphoenolpyruvate</name>
        <dbReference type="ChEBI" id="CHEBI:58702"/>
    </ligand>
</feature>
<evidence type="ECO:0000256" key="4">
    <source>
        <dbReference type="ARBA" id="ARBA00004496"/>
    </source>
</evidence>
<keyword evidence="10 17" id="KW-0762">Sugar transport</keyword>
<dbReference type="InterPro" id="IPR050499">
    <property type="entry name" value="PEP-utilizing_PTS_enzyme"/>
</dbReference>
<evidence type="ECO:0000256" key="8">
    <source>
        <dbReference type="ARBA" id="ARBA00022448"/>
    </source>
</evidence>
<accession>A0A0D6PY17</accession>
<dbReference type="EC" id="2.7.3.9" evidence="6 17"/>
<dbReference type="InterPro" id="IPR036637">
    <property type="entry name" value="Phosphohistidine_dom_sf"/>
</dbReference>
<dbReference type="InterPro" id="IPR040442">
    <property type="entry name" value="Pyrv_kinase-like_dom_sf"/>
</dbReference>
<evidence type="ECO:0000256" key="10">
    <source>
        <dbReference type="ARBA" id="ARBA00022597"/>
    </source>
</evidence>
<feature type="domain" description="PEP-utilising enzyme mobile" evidence="22">
    <location>
        <begin position="180"/>
        <end position="253"/>
    </location>
</feature>
<evidence type="ECO:0000256" key="1">
    <source>
        <dbReference type="ARBA" id="ARBA00000683"/>
    </source>
</evidence>
<evidence type="ECO:0000256" key="17">
    <source>
        <dbReference type="PIRNR" id="PIRNR000732"/>
    </source>
</evidence>
<feature type="binding site" evidence="19">
    <location>
        <position position="324"/>
    </location>
    <ligand>
        <name>phosphoenolpyruvate</name>
        <dbReference type="ChEBI" id="CHEBI:58702"/>
    </ligand>
</feature>
<comment type="cofactor">
    <cofactor evidence="2 17 20">
        <name>Mg(2+)</name>
        <dbReference type="ChEBI" id="CHEBI:18420"/>
    </cofactor>
</comment>
<evidence type="ECO:0000256" key="7">
    <source>
        <dbReference type="ARBA" id="ARBA00016544"/>
    </source>
</evidence>
<dbReference type="Pfam" id="PF05524">
    <property type="entry name" value="PEP-utilisers_N"/>
    <property type="match status" value="1"/>
</dbReference>
<dbReference type="SUPFAM" id="SSF47831">
    <property type="entry name" value="Enzyme I of the PEP:sugar phosphotransferase system HPr-binding (sub)domain"/>
    <property type="match status" value="1"/>
</dbReference>
<evidence type="ECO:0000256" key="21">
    <source>
        <dbReference type="SAM" id="MobiDB-lite"/>
    </source>
</evidence>
<dbReference type="Pfam" id="PF02896">
    <property type="entry name" value="PEP-utilizers_C"/>
    <property type="match status" value="1"/>
</dbReference>
<comment type="caution">
    <text evidence="25">The sequence shown here is derived from an EMBL/GenBank/DDBJ whole genome shotgun (WGS) entry which is preliminary data.</text>
</comment>
<evidence type="ECO:0000259" key="22">
    <source>
        <dbReference type="Pfam" id="PF00391"/>
    </source>
</evidence>
<keyword evidence="12 17" id="KW-0598">Phosphotransferase system</keyword>
<dbReference type="Proteomes" id="UP000032675">
    <property type="component" value="Unassembled WGS sequence"/>
</dbReference>
<dbReference type="PANTHER" id="PTHR46244">
    <property type="entry name" value="PHOSPHOENOLPYRUVATE-PROTEIN PHOSPHOTRANSFERASE"/>
    <property type="match status" value="1"/>
</dbReference>
<evidence type="ECO:0000313" key="26">
    <source>
        <dbReference type="Proteomes" id="UP000032675"/>
    </source>
</evidence>
<dbReference type="Gene3D" id="1.10.274.10">
    <property type="entry name" value="PtsI, HPr-binding domain"/>
    <property type="match status" value="1"/>
</dbReference>
<dbReference type="SUPFAM" id="SSF51621">
    <property type="entry name" value="Phosphoenolpyruvate/pyruvate domain"/>
    <property type="match status" value="1"/>
</dbReference>
<keyword evidence="8 17" id="KW-0813">Transport</keyword>
<dbReference type="GO" id="GO:0008965">
    <property type="term" value="F:phosphoenolpyruvate-protein phosphotransferase activity"/>
    <property type="evidence" value="ECO:0007669"/>
    <property type="project" value="UniProtKB-EC"/>
</dbReference>
<feature type="active site" description="Proton donor" evidence="18">
    <location>
        <position position="536"/>
    </location>
</feature>
<reference evidence="25 26" key="1">
    <citation type="submission" date="2012-11" db="EMBL/GenBank/DDBJ databases">
        <title>Whole genome sequence of Gluconacetobacter europaeus NBRC3261.</title>
        <authorList>
            <person name="Azuma Y."/>
            <person name="Higashiura N."/>
            <person name="Hirakawa H."/>
            <person name="Matsushita K."/>
        </authorList>
    </citation>
    <scope>NUCLEOTIDE SEQUENCE [LARGE SCALE GENOMIC DNA]</scope>
    <source>
        <strain evidence="25 26">NBRC 3261</strain>
    </source>
</reference>
<dbReference type="InterPro" id="IPR008731">
    <property type="entry name" value="PTS_EIN"/>
</dbReference>
<dbReference type="NCBIfam" id="TIGR01417">
    <property type="entry name" value="PTS_I_fam"/>
    <property type="match status" value="1"/>
</dbReference>
<dbReference type="RefSeq" id="WP_010509524.1">
    <property type="nucleotide sequence ID" value="NZ_BANI01000035.1"/>
</dbReference>
<evidence type="ECO:0000256" key="11">
    <source>
        <dbReference type="ARBA" id="ARBA00022679"/>
    </source>
</evidence>
<evidence type="ECO:0000256" key="2">
    <source>
        <dbReference type="ARBA" id="ARBA00001946"/>
    </source>
</evidence>
<protein>
    <recommendedName>
        <fullName evidence="7 17">Phosphoenolpyruvate-protein phosphotransferase</fullName>
        <ecNumber evidence="6 17">2.7.3.9</ecNumber>
    </recommendedName>
    <alternativeName>
        <fullName evidence="16 17">Phosphotransferase system, enzyme I</fullName>
    </alternativeName>
</protein>
<sequence>MKTTERRPPRRPRAGEVRLEGQPVSPGVAIGQAAIAHEPAPPPVDMARRDCDPAHERTRLHDAIGRSVAQLGRLHDRLALLPEDGQVEIGSLLEVYRRMLGPSRLRRGIEARLEHGMLAEAAVMQETEALAALMLAPPGRPAPQGEDAVAARRRAGEFREIGRRLVRNLSGTPYRSFSTLPDGAILVAEQLRPADAALIDPSRIAAVVTEEGGSTGHTAILLRALGIPAVLAAHGLLAQVRRRTRLVVDGTTGHVVIRPSSRTAAAARVDVAAYARERQMLGRLRRLPARLSSGEVLTLQANLEIPAELPMVAQSGAAGIGLLRSEFLFMNTDTLPDEARQEAIYLPLIEAMAGDPVTIRVVDWGSEKNSDALSRVGIGNGGDVNPALGVRGIRLLLQHRALLETQFAAILRAAHAGPVRVLLPMVSGVGELRAARDIYARVGRRLRRRGVEIPDPLPPLGIMIETPAAALMADVLAQEAEFLAIGTNDLTMYALAADRAAADVAALYDPLHPAVLRLVRMTADAGLRQRRPVSVCGELASDPLAVPLLVGLGVRSFSMHASAVPRVKRAIRAAAMDDCRRMACRALEATDGEEVRTMLATYTHDLRHPGDG</sequence>
<evidence type="ECO:0000256" key="6">
    <source>
        <dbReference type="ARBA" id="ARBA00012232"/>
    </source>
</evidence>
<keyword evidence="25" id="KW-0670">Pyruvate</keyword>
<dbReference type="PIRSF" id="PIRSF000732">
    <property type="entry name" value="PTS_enzyme_I"/>
    <property type="match status" value="1"/>
</dbReference>
<evidence type="ECO:0000256" key="5">
    <source>
        <dbReference type="ARBA" id="ARBA00007837"/>
    </source>
</evidence>
<dbReference type="InterPro" id="IPR006318">
    <property type="entry name" value="PTS_EI-like"/>
</dbReference>
<feature type="binding site" evidence="19">
    <location>
        <begin position="488"/>
        <end position="489"/>
    </location>
    <ligand>
        <name>phosphoenolpyruvate</name>
        <dbReference type="ChEBI" id="CHEBI:58702"/>
    </ligand>
</feature>
<evidence type="ECO:0000256" key="19">
    <source>
        <dbReference type="PIRSR" id="PIRSR000732-2"/>
    </source>
</evidence>
<dbReference type="PANTHER" id="PTHR46244:SF3">
    <property type="entry name" value="PHOSPHOENOLPYRUVATE-PROTEIN PHOSPHOTRANSFERASE"/>
    <property type="match status" value="1"/>
</dbReference>
<evidence type="ECO:0000256" key="15">
    <source>
        <dbReference type="ARBA" id="ARBA00022842"/>
    </source>
</evidence>
<comment type="similarity">
    <text evidence="5 17">Belongs to the PEP-utilizing enzyme family.</text>
</comment>
<proteinExistence type="inferred from homology"/>
<dbReference type="InterPro" id="IPR000121">
    <property type="entry name" value="PEP_util_C"/>
</dbReference>
<dbReference type="GO" id="GO:0046872">
    <property type="term" value="F:metal ion binding"/>
    <property type="evidence" value="ECO:0007669"/>
    <property type="project" value="UniProtKB-KW"/>
</dbReference>
<feature type="binding site" evidence="20">
    <location>
        <position position="465"/>
    </location>
    <ligand>
        <name>Mg(2+)</name>
        <dbReference type="ChEBI" id="CHEBI:18420"/>
    </ligand>
</feature>
<feature type="domain" description="PEP-utilising enzyme C-terminal" evidence="23">
    <location>
        <begin position="281"/>
        <end position="574"/>
    </location>
</feature>
<comment type="catalytic activity">
    <reaction evidence="1 17">
        <text>L-histidyl-[protein] + phosphoenolpyruvate = N(pros)-phospho-L-histidyl-[protein] + pyruvate</text>
        <dbReference type="Rhea" id="RHEA:23880"/>
        <dbReference type="Rhea" id="RHEA-COMP:9745"/>
        <dbReference type="Rhea" id="RHEA-COMP:9746"/>
        <dbReference type="ChEBI" id="CHEBI:15361"/>
        <dbReference type="ChEBI" id="CHEBI:29979"/>
        <dbReference type="ChEBI" id="CHEBI:58702"/>
        <dbReference type="ChEBI" id="CHEBI:64837"/>
        <dbReference type="EC" id="2.7.3.9"/>
    </reaction>
</comment>
<evidence type="ECO:0000259" key="23">
    <source>
        <dbReference type="Pfam" id="PF02896"/>
    </source>
</evidence>
<dbReference type="GO" id="GO:0005737">
    <property type="term" value="C:cytoplasm"/>
    <property type="evidence" value="ECO:0007669"/>
    <property type="project" value="UniProtKB-SubCell"/>
</dbReference>
<keyword evidence="13 17" id="KW-0479">Metal-binding</keyword>
<evidence type="ECO:0000256" key="9">
    <source>
        <dbReference type="ARBA" id="ARBA00022490"/>
    </source>
</evidence>
<evidence type="ECO:0000256" key="18">
    <source>
        <dbReference type="PIRSR" id="PIRSR000732-1"/>
    </source>
</evidence>
<feature type="domain" description="Phosphotransferase system enzyme I N-terminal" evidence="24">
    <location>
        <begin position="20"/>
        <end position="134"/>
    </location>
</feature>
<evidence type="ECO:0000256" key="13">
    <source>
        <dbReference type="ARBA" id="ARBA00022723"/>
    </source>
</evidence>
<evidence type="ECO:0000313" key="25">
    <source>
        <dbReference type="EMBL" id="GAN95665.1"/>
    </source>
</evidence>
<evidence type="ECO:0000256" key="3">
    <source>
        <dbReference type="ARBA" id="ARBA00002728"/>
    </source>
</evidence>
<dbReference type="InterPro" id="IPR008279">
    <property type="entry name" value="PEP-util_enz_mobile_dom"/>
</dbReference>
<dbReference type="InterPro" id="IPR024692">
    <property type="entry name" value="PTS_EI"/>
</dbReference>
<comment type="function">
    <text evidence="3 17">General (non sugar-specific) component of the phosphoenolpyruvate-dependent sugar phosphotransferase system (sugar PTS). This major carbohydrate active-transport system catalyzes the phosphorylation of incoming sugar substrates concomitantly with their translocation across the cell membrane. Enzyme I transfers the phosphoryl group from phosphoenolpyruvate (PEP) to the phosphoryl carrier protein (HPr).</text>
</comment>
<dbReference type="Gene3D" id="3.50.30.10">
    <property type="entry name" value="Phosphohistidine domain"/>
    <property type="match status" value="1"/>
</dbReference>
<dbReference type="GO" id="GO:0009401">
    <property type="term" value="P:phosphoenolpyruvate-dependent sugar phosphotransferase system"/>
    <property type="evidence" value="ECO:0007669"/>
    <property type="project" value="UniProtKB-KW"/>
</dbReference>
<keyword evidence="11 17" id="KW-0808">Transferase</keyword>
<evidence type="ECO:0000259" key="24">
    <source>
        <dbReference type="Pfam" id="PF05524"/>
    </source>
</evidence>
<gene>
    <name evidence="25" type="ORF">Geu3261_0035_027</name>
</gene>
<dbReference type="Gene3D" id="3.20.20.60">
    <property type="entry name" value="Phosphoenolpyruvate-binding domains"/>
    <property type="match status" value="1"/>
</dbReference>
<comment type="subcellular location">
    <subcellularLocation>
        <location evidence="4 17">Cytoplasm</location>
    </subcellularLocation>
</comment>
<feature type="region of interest" description="Disordered" evidence="21">
    <location>
        <begin position="1"/>
        <end position="22"/>
    </location>
</feature>
<dbReference type="PRINTS" id="PR01736">
    <property type="entry name" value="PHPHTRNFRASE"/>
</dbReference>
<evidence type="ECO:0000256" key="20">
    <source>
        <dbReference type="PIRSR" id="PIRSR000732-3"/>
    </source>
</evidence>
<feature type="compositionally biased region" description="Basic and acidic residues" evidence="21">
    <location>
        <begin position="1"/>
        <end position="19"/>
    </location>
</feature>
<keyword evidence="14 17" id="KW-0418">Kinase</keyword>
<dbReference type="InterPro" id="IPR036618">
    <property type="entry name" value="PtsI_HPr-bd_sf"/>
</dbReference>
<feature type="binding site" evidence="19">
    <location>
        <position position="360"/>
    </location>
    <ligand>
        <name>phosphoenolpyruvate</name>
        <dbReference type="ChEBI" id="CHEBI:58702"/>
    </ligand>
</feature>
<dbReference type="InterPro" id="IPR015813">
    <property type="entry name" value="Pyrv/PenolPyrv_kinase-like_dom"/>
</dbReference>